<dbReference type="RefSeq" id="WP_132256502.1">
    <property type="nucleotide sequence ID" value="NZ_SLZQ01000001.1"/>
</dbReference>
<dbReference type="OrthoDB" id="5405713at2"/>
<keyword evidence="4" id="KW-1185">Reference proteome</keyword>
<evidence type="ECO:0000313" key="4">
    <source>
        <dbReference type="Proteomes" id="UP000295382"/>
    </source>
</evidence>
<gene>
    <name evidence="3" type="ORF">EDC30_101230</name>
</gene>
<dbReference type="Pfam" id="PF09587">
    <property type="entry name" value="PGA_cap"/>
    <property type="match status" value="1"/>
</dbReference>
<comment type="similarity">
    <text evidence="1">Belongs to the CapA family.</text>
</comment>
<proteinExistence type="inferred from homology"/>
<dbReference type="InterPro" id="IPR029052">
    <property type="entry name" value="Metallo-depent_PP-like"/>
</dbReference>
<evidence type="ECO:0000313" key="3">
    <source>
        <dbReference type="EMBL" id="TCS39275.1"/>
    </source>
</evidence>
<dbReference type="PANTHER" id="PTHR33393:SF11">
    <property type="entry name" value="POLYGLUTAMINE SYNTHESIS ACCESSORY PROTEIN RV0574C-RELATED"/>
    <property type="match status" value="1"/>
</dbReference>
<comment type="caution">
    <text evidence="3">The sequence shown here is derived from an EMBL/GenBank/DDBJ whole genome shotgun (WGS) entry which is preliminary data.</text>
</comment>
<dbReference type="SUPFAM" id="SSF56300">
    <property type="entry name" value="Metallo-dependent phosphatases"/>
    <property type="match status" value="1"/>
</dbReference>
<sequence>MESTRPVSGSHSSRTARVMLGGDVMLGRTVKEYILLHGPQYPLGPIAGLMRGADLTIVNLECAITSSDTRWPGAPKAFYFGAPLQAVHSLVDAGVDLVSLANNHVLDYGIDGLRDTLRQLHRHGITQAGAGETLSQALTPAVIDRNGLRFGMAAFCDHQEDFAAQLLSPGMAYLDLKDEAATLAVWRSELETLRQRQVDWPILSLHWGPNMVWRPAERFRRLAHLAIDMGWKIVFGHSAHVFQGIELYRGCPIIYAAGDLVDDYYVEPEFANDHQLLIELEVDGDCLRRMLLHPIYIEDCQARPATGGHFVRVLDVISALCQEMGATVKQDAVHGIRIEVGNGWQPQ</sequence>
<dbReference type="InterPro" id="IPR019079">
    <property type="entry name" value="Capsule_synth_CapA"/>
</dbReference>
<dbReference type="AlphaFoldDB" id="A0A4R3I3K6"/>
<protein>
    <submittedName>
        <fullName evidence="3">Poly-gamma-glutamate synthesis protein (Capsule biosynthesis protein)</fullName>
    </submittedName>
</protein>
<accession>A0A4R3I3K6</accession>
<evidence type="ECO:0000256" key="1">
    <source>
        <dbReference type="ARBA" id="ARBA00005662"/>
    </source>
</evidence>
<dbReference type="CDD" id="cd07381">
    <property type="entry name" value="MPP_CapA"/>
    <property type="match status" value="1"/>
</dbReference>
<dbReference type="SMART" id="SM00854">
    <property type="entry name" value="PGA_cap"/>
    <property type="match status" value="1"/>
</dbReference>
<name>A0A4R3I3K6_PAULE</name>
<dbReference type="Gene3D" id="3.60.21.10">
    <property type="match status" value="1"/>
</dbReference>
<reference evidence="3 4" key="1">
    <citation type="submission" date="2019-03" db="EMBL/GenBank/DDBJ databases">
        <title>Genomic Encyclopedia of Type Strains, Phase IV (KMG-IV): sequencing the most valuable type-strain genomes for metagenomic binning, comparative biology and taxonomic classification.</title>
        <authorList>
            <person name="Goeker M."/>
        </authorList>
    </citation>
    <scope>NUCLEOTIDE SEQUENCE [LARGE SCALE GENOMIC DNA]</scope>
    <source>
        <strain evidence="3 4">DSM 7445</strain>
    </source>
</reference>
<evidence type="ECO:0000259" key="2">
    <source>
        <dbReference type="SMART" id="SM00854"/>
    </source>
</evidence>
<dbReference type="InterPro" id="IPR052169">
    <property type="entry name" value="CW_Biosynth-Accessory"/>
</dbReference>
<dbReference type="Proteomes" id="UP000295382">
    <property type="component" value="Unassembled WGS sequence"/>
</dbReference>
<dbReference type="PANTHER" id="PTHR33393">
    <property type="entry name" value="POLYGLUTAMINE SYNTHESIS ACCESSORY PROTEIN RV0574C-RELATED"/>
    <property type="match status" value="1"/>
</dbReference>
<organism evidence="3 4">
    <name type="scientific">Paucimonas lemoignei</name>
    <name type="common">Pseudomonas lemoignei</name>
    <dbReference type="NCBI Taxonomy" id="29443"/>
    <lineage>
        <taxon>Bacteria</taxon>
        <taxon>Pseudomonadati</taxon>
        <taxon>Pseudomonadota</taxon>
        <taxon>Betaproteobacteria</taxon>
        <taxon>Burkholderiales</taxon>
        <taxon>Burkholderiaceae</taxon>
        <taxon>Paucimonas</taxon>
    </lineage>
</organism>
<dbReference type="EMBL" id="SLZQ01000001">
    <property type="protein sequence ID" value="TCS39275.1"/>
    <property type="molecule type" value="Genomic_DNA"/>
</dbReference>
<feature type="domain" description="Capsule synthesis protein CapA" evidence="2">
    <location>
        <begin position="17"/>
        <end position="264"/>
    </location>
</feature>